<dbReference type="Proteomes" id="UP000689195">
    <property type="component" value="Unassembled WGS sequence"/>
</dbReference>
<evidence type="ECO:0000313" key="1">
    <source>
        <dbReference type="EMBL" id="CAD8161705.1"/>
    </source>
</evidence>
<dbReference type="AlphaFoldDB" id="A0A8S1U9A3"/>
<evidence type="ECO:0000313" key="2">
    <source>
        <dbReference type="Proteomes" id="UP000689195"/>
    </source>
</evidence>
<sequence length="198" mass="23076">MKVQMIIHKINQLNTQITDGYFSVCQYKIKQHQYSCKYCSHSFINLLDTYNNISRKKQQLRYMYTQFQSQKLKEHPNLVLLNSQNIIHQVMKQIGGTSNITYDFCTHKFFLQAANSKISAICSTISAGGGFLECQSSSNCTKYDIVRIRLGDSSNNYNNILIKSLPSYRKALLSWIFYTYQYLYATCNDPWTLILILH</sequence>
<name>A0A8S1U9A3_9CILI</name>
<keyword evidence="2" id="KW-1185">Reference proteome</keyword>
<organism evidence="1 2">
    <name type="scientific">Paramecium pentaurelia</name>
    <dbReference type="NCBI Taxonomy" id="43138"/>
    <lineage>
        <taxon>Eukaryota</taxon>
        <taxon>Sar</taxon>
        <taxon>Alveolata</taxon>
        <taxon>Ciliophora</taxon>
        <taxon>Intramacronucleata</taxon>
        <taxon>Oligohymenophorea</taxon>
        <taxon>Peniculida</taxon>
        <taxon>Parameciidae</taxon>
        <taxon>Paramecium</taxon>
    </lineage>
</organism>
<reference evidence="1" key="1">
    <citation type="submission" date="2021-01" db="EMBL/GenBank/DDBJ databases">
        <authorList>
            <consortium name="Genoscope - CEA"/>
            <person name="William W."/>
        </authorList>
    </citation>
    <scope>NUCLEOTIDE SEQUENCE</scope>
</reference>
<dbReference type="EMBL" id="CAJJDO010000036">
    <property type="protein sequence ID" value="CAD8161705.1"/>
    <property type="molecule type" value="Genomic_DNA"/>
</dbReference>
<accession>A0A8S1U9A3</accession>
<comment type="caution">
    <text evidence="1">The sequence shown here is derived from an EMBL/GenBank/DDBJ whole genome shotgun (WGS) entry which is preliminary data.</text>
</comment>
<protein>
    <submittedName>
        <fullName evidence="1">Uncharacterized protein</fullName>
    </submittedName>
</protein>
<proteinExistence type="predicted"/>
<gene>
    <name evidence="1" type="ORF">PPENT_87.1.T0360320</name>
</gene>